<dbReference type="SUPFAM" id="SSF56112">
    <property type="entry name" value="Protein kinase-like (PK-like)"/>
    <property type="match status" value="1"/>
</dbReference>
<sequence>MENRHGYVLLLASGVFLSAFWLTEGAPLQYSDKSDGSTADTLSVPLYLSLVVSLSVLVALVVLLLNCVTCCKEREINFKEFEDHFEDEIDFTPPAEDTPSMQSPAEVYTLAVSPVPLPGPPHLQPPARITEGSTGFQVARHSLSYIQEIGNGWFGQVLLSEIYTDPGGARVVVKELKANASAKEQNDFLQQADPYRVLQHPNILQCLGQCVEAIPFLLVFEYCEMGDLRGYLSQQDWMFRNAELLQLQKMACEIAAGVTHLHKHNFLHSDLALRNCYLTADLTVKVGDYGIGPYRYKEDYIITEDDVFAPLRWLAPELVGERHGGVITMEQTKPGNVWALGVTLWELFENSDQPYPHLSDREVLNHVIKEQQVKLFKPQLELPYSDRWYEVLQFCWLSPDKRATAEEVHRLLIYLRMQGQKDIEEDFEQRWDALKPNPATRQTTVSHSSFPILDQFADDALRQEIDEILTVTETSKGLSFEYVWEAAKHDHYEGNHGHSGMDTTLNYHSMFFPVSTEDIQAHFPDPVARAAGTESSNTPPGILGIVPVFDAQKPCNGNEYYIQLEEQGESTVGGCGSKGQDMDLSSGQQDFVVLQDVRLDESSTDADFFHQSIDSKDSYLPDSHIWSSLENDSPCHTNIFTDGASKQEESPTWRQSFMELPERNGNPFLEVAPLEAQEAATDKHYGESFLGDCSEATHLLNPVNVEGENADVMRLLSTEKLTDNFLFLKDQNLMKDGSRFSSPQQNFLSPGVAHEPEETFKMSSWDNLNTLGSLNTADSKSAARSISSTQELLFSPITGLGELCQSLVDNETPVPSITVVTEDTTSNQLPVRNSSTTAEDLDTRQSSDRGIDSGFDSNSERFEVMISQTDGHNPAFSESASTDTLCTDAKIPSLDDDLGTSKDGAQPIGSKLPEDPQVHTLDKRHKENKEDLTSNDLVSELTEDADIELETTLSDQEESYTDTNGGPHVRSSLLVSGPSLDQISQDSLLEDSMSTTLPTVDNSAETPDSLDSLDIHRLGDQGEELNVQVAQHKLQPPYKISDSGYETENLESPEWNFQPNVQDHSPIKNGVSVAKKEETVSTAATNLVPPQIIISEVEVVLDTQNEGPSEFQEAELADPPEEPLLGNYRDSAYFSDNESEPEKKSEEVTAGDPVEVSWLSTSPDEVGKPSGGLATEGNEERDVDSLISQRESSLAEAHTPDKDSDVRGKCEVGLVNTNIGDRNNVFKHLISPDQQDPVKDLETPLPSLSKLAPESAVHTKLTRTYATDGHKIKEPDMEGRYLGRRDGLALDGQEDGVDADEENENSDDSDDDVRAYQLHGSSSESEDDTVHAVPLIISDDSNAKNLKSLLKPTTLNIEASSSPLPPRCNADNSRRAVSFFDDVTVYLFDQETPTKELGDHSSGSNSQVPELNSPVSPAGYLSRFTNSESSTDEEGGGFEWDDDFSSSAPAFLPKTDKDPVSKAASSSAASRFSSPPPAAGRVLEPSWTTSSNYSRFSISPASIASFSLTHLTDSDIEQGGSSEDGEKD</sequence>
<keyword evidence="4" id="KW-0597">Phosphoprotein</keyword>
<evidence type="ECO:0000256" key="15">
    <source>
        <dbReference type="SAM" id="MobiDB-lite"/>
    </source>
</evidence>
<organism evidence="18 19">
    <name type="scientific">Channa striata</name>
    <name type="common">Snakehead murrel</name>
    <name type="synonym">Ophicephalus striatus</name>
    <dbReference type="NCBI Taxonomy" id="64152"/>
    <lineage>
        <taxon>Eukaryota</taxon>
        <taxon>Metazoa</taxon>
        <taxon>Chordata</taxon>
        <taxon>Craniata</taxon>
        <taxon>Vertebrata</taxon>
        <taxon>Euteleostomi</taxon>
        <taxon>Actinopterygii</taxon>
        <taxon>Neopterygii</taxon>
        <taxon>Teleostei</taxon>
        <taxon>Neoteleostei</taxon>
        <taxon>Acanthomorphata</taxon>
        <taxon>Anabantaria</taxon>
        <taxon>Anabantiformes</taxon>
        <taxon>Channoidei</taxon>
        <taxon>Channidae</taxon>
        <taxon>Channa</taxon>
    </lineage>
</organism>
<dbReference type="GO" id="GO:0016020">
    <property type="term" value="C:membrane"/>
    <property type="evidence" value="ECO:0007669"/>
    <property type="project" value="UniProtKB-SubCell"/>
</dbReference>
<feature type="transmembrane region" description="Helical" evidence="16">
    <location>
        <begin position="6"/>
        <end position="23"/>
    </location>
</feature>
<dbReference type="Gene3D" id="1.10.510.10">
    <property type="entry name" value="Transferase(Phosphotransferase) domain 1"/>
    <property type="match status" value="1"/>
</dbReference>
<evidence type="ECO:0000256" key="9">
    <source>
        <dbReference type="ARBA" id="ARBA00022840"/>
    </source>
</evidence>
<feature type="region of interest" description="Disordered" evidence="15">
    <location>
        <begin position="891"/>
        <end position="937"/>
    </location>
</feature>
<evidence type="ECO:0000256" key="12">
    <source>
        <dbReference type="ARBA" id="ARBA00047899"/>
    </source>
</evidence>
<evidence type="ECO:0000256" key="7">
    <source>
        <dbReference type="ARBA" id="ARBA00022741"/>
    </source>
</evidence>
<feature type="compositionally biased region" description="Polar residues" evidence="15">
    <location>
        <begin position="825"/>
        <end position="838"/>
    </location>
</feature>
<dbReference type="InterPro" id="IPR011009">
    <property type="entry name" value="Kinase-like_dom_sf"/>
</dbReference>
<evidence type="ECO:0000256" key="11">
    <source>
        <dbReference type="ARBA" id="ARBA00023136"/>
    </source>
</evidence>
<evidence type="ECO:0000313" key="18">
    <source>
        <dbReference type="EMBL" id="KAK2833536.1"/>
    </source>
</evidence>
<keyword evidence="7 14" id="KW-0547">Nucleotide-binding</keyword>
<keyword evidence="9 14" id="KW-0067">ATP-binding</keyword>
<dbReference type="GO" id="GO:0012505">
    <property type="term" value="C:endomembrane system"/>
    <property type="evidence" value="ECO:0007669"/>
    <property type="project" value="UniProtKB-ARBA"/>
</dbReference>
<comment type="subcellular location">
    <subcellularLocation>
        <location evidence="1">Membrane</location>
        <topology evidence="1">Single-pass membrane protein</topology>
    </subcellularLocation>
</comment>
<evidence type="ECO:0000256" key="2">
    <source>
        <dbReference type="ARBA" id="ARBA00012513"/>
    </source>
</evidence>
<reference evidence="18" key="1">
    <citation type="submission" date="2023-07" db="EMBL/GenBank/DDBJ databases">
        <title>Chromosome-level Genome Assembly of Striped Snakehead (Channa striata).</title>
        <authorList>
            <person name="Liu H."/>
        </authorList>
    </citation>
    <scope>NUCLEOTIDE SEQUENCE</scope>
    <source>
        <strain evidence="18">Gz</strain>
        <tissue evidence="18">Muscle</tissue>
    </source>
</reference>
<dbReference type="PANTHER" id="PTHR24417">
    <property type="entry name" value="SERINE/THREONINE-PROTEIN KINASE LMTK1"/>
    <property type="match status" value="1"/>
</dbReference>
<feature type="region of interest" description="Disordered" evidence="15">
    <location>
        <begin position="1105"/>
        <end position="1207"/>
    </location>
</feature>
<dbReference type="PANTHER" id="PTHR24417:SF8">
    <property type="entry name" value="SERINE_THREONINE-PROTEIN KINASE LMTK2"/>
    <property type="match status" value="1"/>
</dbReference>
<comment type="catalytic activity">
    <reaction evidence="12">
        <text>L-threonyl-[protein] + ATP = O-phospho-L-threonyl-[protein] + ADP + H(+)</text>
        <dbReference type="Rhea" id="RHEA:46608"/>
        <dbReference type="Rhea" id="RHEA-COMP:11060"/>
        <dbReference type="Rhea" id="RHEA-COMP:11605"/>
        <dbReference type="ChEBI" id="CHEBI:15378"/>
        <dbReference type="ChEBI" id="CHEBI:30013"/>
        <dbReference type="ChEBI" id="CHEBI:30616"/>
        <dbReference type="ChEBI" id="CHEBI:61977"/>
        <dbReference type="ChEBI" id="CHEBI:456216"/>
        <dbReference type="EC" id="2.7.11.1"/>
    </reaction>
</comment>
<dbReference type="FunFam" id="3.30.200.20:FF:000275">
    <property type="entry name" value="Apoptosis associated tyrosine kinase"/>
    <property type="match status" value="1"/>
</dbReference>
<feature type="compositionally biased region" description="Acidic residues" evidence="15">
    <location>
        <begin position="1112"/>
        <end position="1121"/>
    </location>
</feature>
<keyword evidence="11 16" id="KW-0472">Membrane</keyword>
<feature type="region of interest" description="Disordered" evidence="15">
    <location>
        <begin position="1230"/>
        <end position="1333"/>
    </location>
</feature>
<feature type="transmembrane region" description="Helical" evidence="16">
    <location>
        <begin position="44"/>
        <end position="65"/>
    </location>
</feature>
<feature type="compositionally biased region" description="Low complexity" evidence="15">
    <location>
        <begin position="1463"/>
        <end position="1473"/>
    </location>
</feature>
<dbReference type="GO" id="GO:0005737">
    <property type="term" value="C:cytoplasm"/>
    <property type="evidence" value="ECO:0007669"/>
    <property type="project" value="UniProtKB-ARBA"/>
</dbReference>
<keyword evidence="10 16" id="KW-1133">Transmembrane helix</keyword>
<evidence type="ECO:0000256" key="8">
    <source>
        <dbReference type="ARBA" id="ARBA00022777"/>
    </source>
</evidence>
<feature type="compositionally biased region" description="Acidic residues" evidence="15">
    <location>
        <begin position="1292"/>
        <end position="1311"/>
    </location>
</feature>
<dbReference type="InterPro" id="IPR017441">
    <property type="entry name" value="Protein_kinase_ATP_BS"/>
</dbReference>
<protein>
    <recommendedName>
        <fullName evidence="2">non-specific serine/threonine protein kinase</fullName>
        <ecNumber evidence="2">2.7.11.1</ecNumber>
    </recommendedName>
</protein>
<dbReference type="InterPro" id="IPR000719">
    <property type="entry name" value="Prot_kinase_dom"/>
</dbReference>
<evidence type="ECO:0000313" key="19">
    <source>
        <dbReference type="Proteomes" id="UP001187415"/>
    </source>
</evidence>
<dbReference type="EMBL" id="JAUPFM010000013">
    <property type="protein sequence ID" value="KAK2833536.1"/>
    <property type="molecule type" value="Genomic_DNA"/>
</dbReference>
<feature type="domain" description="Protein kinase" evidence="17">
    <location>
        <begin position="143"/>
        <end position="412"/>
    </location>
</feature>
<feature type="binding site" evidence="14">
    <location>
        <position position="174"/>
    </location>
    <ligand>
        <name>ATP</name>
        <dbReference type="ChEBI" id="CHEBI:30616"/>
    </ligand>
</feature>
<evidence type="ECO:0000256" key="13">
    <source>
        <dbReference type="ARBA" id="ARBA00048679"/>
    </source>
</evidence>
<dbReference type="EC" id="2.7.11.1" evidence="2"/>
<feature type="compositionally biased region" description="Basic and acidic residues" evidence="15">
    <location>
        <begin position="1268"/>
        <end position="1288"/>
    </location>
</feature>
<evidence type="ECO:0000259" key="17">
    <source>
        <dbReference type="PROSITE" id="PS50011"/>
    </source>
</evidence>
<evidence type="ECO:0000256" key="16">
    <source>
        <dbReference type="SAM" id="Phobius"/>
    </source>
</evidence>
<keyword evidence="19" id="KW-1185">Reference proteome</keyword>
<evidence type="ECO:0000256" key="1">
    <source>
        <dbReference type="ARBA" id="ARBA00004167"/>
    </source>
</evidence>
<gene>
    <name evidence="18" type="ORF">Q5P01_017425</name>
</gene>
<accession>A0AA88MBI5</accession>
<comment type="caution">
    <text evidence="18">The sequence shown here is derived from an EMBL/GenBank/DDBJ whole genome shotgun (WGS) entry which is preliminary data.</text>
</comment>
<feature type="compositionally biased region" description="Basic and acidic residues" evidence="15">
    <location>
        <begin position="1198"/>
        <end position="1207"/>
    </location>
</feature>
<feature type="compositionally biased region" description="Basic and acidic residues" evidence="15">
    <location>
        <begin position="841"/>
        <end position="851"/>
    </location>
</feature>
<evidence type="ECO:0000256" key="4">
    <source>
        <dbReference type="ARBA" id="ARBA00022553"/>
    </source>
</evidence>
<dbReference type="Proteomes" id="UP001187415">
    <property type="component" value="Unassembled WGS sequence"/>
</dbReference>
<proteinExistence type="predicted"/>
<feature type="compositionally biased region" description="Polar residues" evidence="15">
    <location>
        <begin position="1401"/>
        <end position="1415"/>
    </location>
</feature>
<keyword evidence="8" id="KW-0418">Kinase</keyword>
<evidence type="ECO:0000256" key="5">
    <source>
        <dbReference type="ARBA" id="ARBA00022679"/>
    </source>
</evidence>
<feature type="compositionally biased region" description="Acidic residues" evidence="15">
    <location>
        <begin position="1430"/>
        <end position="1444"/>
    </location>
</feature>
<dbReference type="GO" id="GO:0004674">
    <property type="term" value="F:protein serine/threonine kinase activity"/>
    <property type="evidence" value="ECO:0007669"/>
    <property type="project" value="UniProtKB-KW"/>
</dbReference>
<feature type="region of interest" description="Disordered" evidence="15">
    <location>
        <begin position="1391"/>
        <end position="1494"/>
    </location>
</feature>
<keyword evidence="6 16" id="KW-0812">Transmembrane</keyword>
<evidence type="ECO:0000256" key="14">
    <source>
        <dbReference type="PROSITE-ProRule" id="PRU10141"/>
    </source>
</evidence>
<dbReference type="PRINTS" id="PR00109">
    <property type="entry name" value="TYRKINASE"/>
</dbReference>
<dbReference type="PROSITE" id="PS50011">
    <property type="entry name" value="PROTEIN_KINASE_DOM"/>
    <property type="match status" value="1"/>
</dbReference>
<feature type="region of interest" description="Disordered" evidence="15">
    <location>
        <begin position="951"/>
        <end position="971"/>
    </location>
</feature>
<feature type="region of interest" description="Disordered" evidence="15">
    <location>
        <begin position="825"/>
        <end position="855"/>
    </location>
</feature>
<dbReference type="InterPro" id="IPR008266">
    <property type="entry name" value="Tyr_kinase_AS"/>
</dbReference>
<keyword evidence="3" id="KW-0723">Serine/threonine-protein kinase</keyword>
<feature type="compositionally biased region" description="Acidic residues" evidence="15">
    <location>
        <begin position="951"/>
        <end position="960"/>
    </location>
</feature>
<dbReference type="PROSITE" id="PS00107">
    <property type="entry name" value="PROTEIN_KINASE_ATP"/>
    <property type="match status" value="1"/>
</dbReference>
<evidence type="ECO:0000256" key="6">
    <source>
        <dbReference type="ARBA" id="ARBA00022692"/>
    </source>
</evidence>
<evidence type="ECO:0000256" key="10">
    <source>
        <dbReference type="ARBA" id="ARBA00022989"/>
    </source>
</evidence>
<comment type="catalytic activity">
    <reaction evidence="13">
        <text>L-seryl-[protein] + ATP = O-phospho-L-seryl-[protein] + ADP + H(+)</text>
        <dbReference type="Rhea" id="RHEA:17989"/>
        <dbReference type="Rhea" id="RHEA-COMP:9863"/>
        <dbReference type="Rhea" id="RHEA-COMP:11604"/>
        <dbReference type="ChEBI" id="CHEBI:15378"/>
        <dbReference type="ChEBI" id="CHEBI:29999"/>
        <dbReference type="ChEBI" id="CHEBI:30616"/>
        <dbReference type="ChEBI" id="CHEBI:83421"/>
        <dbReference type="ChEBI" id="CHEBI:456216"/>
        <dbReference type="EC" id="2.7.11.1"/>
    </reaction>
</comment>
<dbReference type="InterPro" id="IPR001245">
    <property type="entry name" value="Ser-Thr/Tyr_kinase_cat_dom"/>
</dbReference>
<feature type="compositionally biased region" description="Basic and acidic residues" evidence="15">
    <location>
        <begin position="912"/>
        <end position="932"/>
    </location>
</feature>
<dbReference type="FunFam" id="1.10.510.10:FF:000347">
    <property type="entry name" value="Apoptosis associated tyrosine kinase"/>
    <property type="match status" value="1"/>
</dbReference>
<evidence type="ECO:0000256" key="3">
    <source>
        <dbReference type="ARBA" id="ARBA00022527"/>
    </source>
</evidence>
<keyword evidence="5" id="KW-0808">Transferase</keyword>
<name>A0AA88MBI5_CHASR</name>
<dbReference type="GO" id="GO:0005524">
    <property type="term" value="F:ATP binding"/>
    <property type="evidence" value="ECO:0007669"/>
    <property type="project" value="UniProtKB-UniRule"/>
</dbReference>
<dbReference type="Pfam" id="PF07714">
    <property type="entry name" value="PK_Tyr_Ser-Thr"/>
    <property type="match status" value="1"/>
</dbReference>
<dbReference type="PROSITE" id="PS00109">
    <property type="entry name" value="PROTEIN_KINASE_TYR"/>
    <property type="match status" value="1"/>
</dbReference>